<keyword evidence="2" id="KW-1003">Cell membrane</keyword>
<dbReference type="InterPro" id="IPR003838">
    <property type="entry name" value="ABC3_permease_C"/>
</dbReference>
<organism evidence="9 10">
    <name type="scientific">Sorangium cellulosum</name>
    <name type="common">Polyangium cellulosum</name>
    <dbReference type="NCBI Taxonomy" id="56"/>
    <lineage>
        <taxon>Bacteria</taxon>
        <taxon>Pseudomonadati</taxon>
        <taxon>Myxococcota</taxon>
        <taxon>Polyangia</taxon>
        <taxon>Polyangiales</taxon>
        <taxon>Polyangiaceae</taxon>
        <taxon>Sorangium</taxon>
    </lineage>
</organism>
<keyword evidence="4 6" id="KW-1133">Transmembrane helix</keyword>
<keyword evidence="5 6" id="KW-0472">Membrane</keyword>
<feature type="transmembrane region" description="Helical" evidence="6">
    <location>
        <begin position="303"/>
        <end position="326"/>
    </location>
</feature>
<evidence type="ECO:0000313" key="9">
    <source>
        <dbReference type="EMBL" id="KYG06891.1"/>
    </source>
</evidence>
<evidence type="ECO:0000313" key="10">
    <source>
        <dbReference type="Proteomes" id="UP000075502"/>
    </source>
</evidence>
<dbReference type="GO" id="GO:0005886">
    <property type="term" value="C:plasma membrane"/>
    <property type="evidence" value="ECO:0007669"/>
    <property type="project" value="UniProtKB-SubCell"/>
</dbReference>
<evidence type="ECO:0000256" key="1">
    <source>
        <dbReference type="ARBA" id="ARBA00004651"/>
    </source>
</evidence>
<keyword evidence="3 6" id="KW-0812">Transmembrane</keyword>
<name>A0A150TQB6_SORCE</name>
<evidence type="ECO:0000256" key="6">
    <source>
        <dbReference type="SAM" id="Phobius"/>
    </source>
</evidence>
<feature type="transmembrane region" description="Helical" evidence="6">
    <location>
        <begin position="414"/>
        <end position="432"/>
    </location>
</feature>
<dbReference type="AlphaFoldDB" id="A0A150TQB6"/>
<evidence type="ECO:0000259" key="8">
    <source>
        <dbReference type="Pfam" id="PF12704"/>
    </source>
</evidence>
<feature type="transmembrane region" description="Helical" evidence="6">
    <location>
        <begin position="347"/>
        <end position="369"/>
    </location>
</feature>
<dbReference type="InterPro" id="IPR025857">
    <property type="entry name" value="MacB_PCD"/>
</dbReference>
<protein>
    <recommendedName>
        <fullName evidence="11">ABC3 transporter permease protein domain-containing protein</fullName>
    </recommendedName>
</protein>
<sequence length="447" mass="45956">MSLARAALASLRQRRPVVALTGLCVALGVMLASALLRLGHEVRASYREQARGAPIVVGAKGSALQLVMSAVYLADDSPGLIPYAAYAELREAPWVRLAIPYALGDAVGGHRVIGTTAALFEGGFEPRPGRPLRLREGRPFRHDEAALARVLDEIRSGAGGGEHAGEAVAEAVVGSAAAERLGLRVGSEIEPAHGVEHAGAHAEGRRWTVVGVLERTSTAIDRGVFITLESFLAVEEHREGGRLEGREGNGLEPAISAVLVFPRSAALAARMLATLNRRPDLQAASPGREVQKLLGVVGGVEQALVAIAGAVVLAGAASIAAALLAAMAGRQREIAVLRALGAPRRAVLLMLVGEATAIAVAGALVGLLLGRALLFVLGPRLEHAFGIDPSPWSWTPAGGEGAQGSLAALPVEPWLVLAAATLGALAGLAPGVKAYRISVAQSLEDAG</sequence>
<proteinExistence type="predicted"/>
<evidence type="ECO:0000256" key="4">
    <source>
        <dbReference type="ARBA" id="ARBA00022989"/>
    </source>
</evidence>
<comment type="subcellular location">
    <subcellularLocation>
        <location evidence="1">Cell membrane</location>
        <topology evidence="1">Multi-pass membrane protein</topology>
    </subcellularLocation>
</comment>
<evidence type="ECO:0000256" key="2">
    <source>
        <dbReference type="ARBA" id="ARBA00022475"/>
    </source>
</evidence>
<evidence type="ECO:0000256" key="3">
    <source>
        <dbReference type="ARBA" id="ARBA00022692"/>
    </source>
</evidence>
<reference evidence="9 10" key="1">
    <citation type="submission" date="2014-02" db="EMBL/GenBank/DDBJ databases">
        <title>The small core and large imbalanced accessory genome model reveals a collaborative survival strategy of Sorangium cellulosum strains in nature.</title>
        <authorList>
            <person name="Han K."/>
            <person name="Peng R."/>
            <person name="Blom J."/>
            <person name="Li Y.-Z."/>
        </authorList>
    </citation>
    <scope>NUCLEOTIDE SEQUENCE [LARGE SCALE GENOMIC DNA]</scope>
    <source>
        <strain evidence="9 10">So0007-03</strain>
    </source>
</reference>
<evidence type="ECO:0000259" key="7">
    <source>
        <dbReference type="Pfam" id="PF02687"/>
    </source>
</evidence>
<accession>A0A150TQB6</accession>
<feature type="domain" description="ABC3 transporter permease C-terminal" evidence="7">
    <location>
        <begin position="306"/>
        <end position="390"/>
    </location>
</feature>
<dbReference type="Pfam" id="PF12704">
    <property type="entry name" value="MacB_PCD"/>
    <property type="match status" value="1"/>
</dbReference>
<dbReference type="Pfam" id="PF02687">
    <property type="entry name" value="FtsX"/>
    <property type="match status" value="1"/>
</dbReference>
<dbReference type="PANTHER" id="PTHR43738:SF2">
    <property type="entry name" value="ABC TRANSPORTER PERMEASE"/>
    <property type="match status" value="1"/>
</dbReference>
<dbReference type="EMBL" id="JEME01001532">
    <property type="protein sequence ID" value="KYG06891.1"/>
    <property type="molecule type" value="Genomic_DNA"/>
</dbReference>
<comment type="caution">
    <text evidence="9">The sequence shown here is derived from an EMBL/GenBank/DDBJ whole genome shotgun (WGS) entry which is preliminary data.</text>
</comment>
<feature type="domain" description="MacB-like periplasmic core" evidence="8">
    <location>
        <begin position="19"/>
        <end position="235"/>
    </location>
</feature>
<evidence type="ECO:0000256" key="5">
    <source>
        <dbReference type="ARBA" id="ARBA00023136"/>
    </source>
</evidence>
<evidence type="ECO:0008006" key="11">
    <source>
        <dbReference type="Google" id="ProtNLM"/>
    </source>
</evidence>
<dbReference type="InterPro" id="IPR051125">
    <property type="entry name" value="ABC-4/HrtB_transporter"/>
</dbReference>
<gene>
    <name evidence="9" type="ORF">BE21_32165</name>
</gene>
<dbReference type="Proteomes" id="UP000075502">
    <property type="component" value="Unassembled WGS sequence"/>
</dbReference>
<dbReference type="PANTHER" id="PTHR43738">
    <property type="entry name" value="ABC TRANSPORTER, MEMBRANE PROTEIN"/>
    <property type="match status" value="1"/>
</dbReference>